<dbReference type="Proteomes" id="UP000027153">
    <property type="component" value="Unassembled WGS sequence"/>
</dbReference>
<dbReference type="HAMAP" id="MF_00354">
    <property type="entry name" value="Idi_2"/>
    <property type="match status" value="1"/>
</dbReference>
<feature type="binding site" evidence="11">
    <location>
        <begin position="275"/>
        <end position="277"/>
    </location>
    <ligand>
        <name>FMN</name>
        <dbReference type="ChEBI" id="CHEBI:58210"/>
    </ligand>
</feature>
<dbReference type="EC" id="5.3.3.2" evidence="11"/>
<comment type="subcellular location">
    <subcellularLocation>
        <location evidence="11">Cytoplasm</location>
    </subcellularLocation>
</comment>
<keyword evidence="6 11" id="KW-0460">Magnesium</keyword>
<dbReference type="InterPro" id="IPR013785">
    <property type="entry name" value="Aldolase_TIM"/>
</dbReference>
<organism evidence="13 14">
    <name type="scientific">Candidatus Methanoperedens nitratireducens</name>
    <dbReference type="NCBI Taxonomy" id="1392998"/>
    <lineage>
        <taxon>Archaea</taxon>
        <taxon>Methanobacteriati</taxon>
        <taxon>Methanobacteriota</taxon>
        <taxon>Stenosarchaea group</taxon>
        <taxon>Methanomicrobia</taxon>
        <taxon>Methanosarcinales</taxon>
        <taxon>ANME-2 cluster</taxon>
        <taxon>Candidatus Methanoperedentaceae</taxon>
        <taxon>Candidatus Methanoperedens</taxon>
    </lineage>
</organism>
<dbReference type="SMART" id="SM01240">
    <property type="entry name" value="IMPDH"/>
    <property type="match status" value="1"/>
</dbReference>
<evidence type="ECO:0000256" key="9">
    <source>
        <dbReference type="ARBA" id="ARBA00023235"/>
    </source>
</evidence>
<feature type="binding site" evidence="11">
    <location>
        <position position="100"/>
    </location>
    <ligand>
        <name>FMN</name>
        <dbReference type="ChEBI" id="CHEBI:58210"/>
    </ligand>
</feature>
<dbReference type="CDD" id="cd02811">
    <property type="entry name" value="IDI-2_FMN"/>
    <property type="match status" value="1"/>
</dbReference>
<feature type="binding site" evidence="11">
    <location>
        <position position="225"/>
    </location>
    <ligand>
        <name>FMN</name>
        <dbReference type="ChEBI" id="CHEBI:58210"/>
    </ligand>
</feature>
<gene>
    <name evidence="11" type="primary">fni</name>
    <name evidence="13" type="ORF">ANME2D_00248</name>
</gene>
<evidence type="ECO:0000256" key="4">
    <source>
        <dbReference type="ARBA" id="ARBA00022643"/>
    </source>
</evidence>
<name>A0A062V9F5_9EURY</name>
<dbReference type="GO" id="GO:0016491">
    <property type="term" value="F:oxidoreductase activity"/>
    <property type="evidence" value="ECO:0007669"/>
    <property type="project" value="InterPro"/>
</dbReference>
<dbReference type="GO" id="GO:0005737">
    <property type="term" value="C:cytoplasm"/>
    <property type="evidence" value="ECO:0007669"/>
    <property type="project" value="UniProtKB-SubCell"/>
</dbReference>
<dbReference type="GO" id="GO:0000287">
    <property type="term" value="F:magnesium ion binding"/>
    <property type="evidence" value="ECO:0007669"/>
    <property type="project" value="UniProtKB-UniRule"/>
</dbReference>
<dbReference type="GO" id="GO:0070402">
    <property type="term" value="F:NADPH binding"/>
    <property type="evidence" value="ECO:0007669"/>
    <property type="project" value="UniProtKB-UniRule"/>
</dbReference>
<dbReference type="PANTHER" id="PTHR43665:SF1">
    <property type="entry name" value="ISOPENTENYL-DIPHOSPHATE DELTA-ISOMERASE"/>
    <property type="match status" value="1"/>
</dbReference>
<dbReference type="Pfam" id="PF01070">
    <property type="entry name" value="FMN_dh"/>
    <property type="match status" value="1"/>
</dbReference>
<feature type="binding site" evidence="11">
    <location>
        <position position="195"/>
    </location>
    <ligand>
        <name>FMN</name>
        <dbReference type="ChEBI" id="CHEBI:58210"/>
    </ligand>
</feature>
<comment type="catalytic activity">
    <reaction evidence="11">
        <text>isopentenyl diphosphate = dimethylallyl diphosphate</text>
        <dbReference type="Rhea" id="RHEA:23284"/>
        <dbReference type="ChEBI" id="CHEBI:57623"/>
        <dbReference type="ChEBI" id="CHEBI:128769"/>
        <dbReference type="EC" id="5.3.3.2"/>
    </reaction>
</comment>
<evidence type="ECO:0000256" key="11">
    <source>
        <dbReference type="HAMAP-Rule" id="MF_00354"/>
    </source>
</evidence>
<reference evidence="13 14" key="1">
    <citation type="journal article" date="2013" name="Nature">
        <title>Anaerobic oxidation of methane coupled to nitrate reduction in a novel archaeal lineage.</title>
        <authorList>
            <person name="Haroon M.F."/>
            <person name="Hu S."/>
            <person name="Shi Y."/>
            <person name="Imelfort M."/>
            <person name="Keller J."/>
            <person name="Hugenholtz P."/>
            <person name="Yuan Z."/>
            <person name="Tyson G.W."/>
        </authorList>
    </citation>
    <scope>NUCLEOTIDE SEQUENCE [LARGE SCALE GENOMIC DNA]</scope>
    <source>
        <strain evidence="13 14">ANME-2d</strain>
    </source>
</reference>
<keyword evidence="4 11" id="KW-0288">FMN</keyword>
<keyword evidence="7 11" id="KW-0521">NADP</keyword>
<comment type="caution">
    <text evidence="11">Lacks conserved residue(s) required for the propagation of feature annotation.</text>
</comment>
<dbReference type="PATRIC" id="fig|1392998.3.peg.610"/>
<evidence type="ECO:0000256" key="1">
    <source>
        <dbReference type="ARBA" id="ARBA00001917"/>
    </source>
</evidence>
<evidence type="ECO:0000256" key="10">
    <source>
        <dbReference type="ARBA" id="ARBA00025810"/>
    </source>
</evidence>
<dbReference type="EMBL" id="JMIY01000001">
    <property type="protein sequence ID" value="KCZ73188.1"/>
    <property type="molecule type" value="Genomic_DNA"/>
</dbReference>
<protein>
    <recommendedName>
        <fullName evidence="11">Isopentenyl-diphosphate delta-isomerase</fullName>
        <shortName evidence="11">IPP isomerase</shortName>
        <ecNumber evidence="11">5.3.3.2</ecNumber>
    </recommendedName>
    <alternativeName>
        <fullName evidence="11">Isopentenyl diphosphate:dimethylallyl diphosphate isomerase</fullName>
    </alternativeName>
    <alternativeName>
        <fullName evidence="11">Isopentenyl pyrophosphate isomerase</fullName>
    </alternativeName>
    <alternativeName>
        <fullName evidence="11">Type 2 isopentenyl diphosphate isomerase</fullName>
        <shortName evidence="11">IDI-2</shortName>
    </alternativeName>
</protein>
<dbReference type="GO" id="GO:0004452">
    <property type="term" value="F:isopentenyl-diphosphate delta-isomerase activity"/>
    <property type="evidence" value="ECO:0007669"/>
    <property type="project" value="UniProtKB-UniRule"/>
</dbReference>
<keyword evidence="9 11" id="KW-0413">Isomerase</keyword>
<evidence type="ECO:0000256" key="2">
    <source>
        <dbReference type="ARBA" id="ARBA00022490"/>
    </source>
</evidence>
<feature type="domain" description="FMN-dependent dehydrogenase" evidence="12">
    <location>
        <begin position="173"/>
        <end position="339"/>
    </location>
</feature>
<accession>A0A062V9F5</accession>
<dbReference type="PIRSF" id="PIRSF003314">
    <property type="entry name" value="IPP_isomerase"/>
    <property type="match status" value="1"/>
</dbReference>
<dbReference type="OrthoDB" id="371955at2157"/>
<sequence length="368" mass="39179">MTTSDRKIEHLLLCVEKDVEAHRTYTGLRASGFDDIYLVHNCLPEINKKNLDLEIEFLGKELRAPLLIASMTGGHPDTKAVNATLASAAEELGIGIGVGSQRAAIEDPSLEDSFRIVRDRAPDAFIYGNVGAAQLNEFGIEGLERAVEMIGADAMAIHLNFLQEAIQPEGNVDATGCLTAIKKICTELSVPVIVKETGAGISHLQAVAICEAGAAAIDVGGLGGTSWAGVETYRAQKRGDLLSDHLGRQFWNWGIPTVVSIVESSISIPVVATGGIRSGIDAAKSIALGASICGIALPLVAPALKGQKDVVDKLTMIIEELKVAMFLSGCRTIEELGNAPVVITGRTKEFLEQSGFETSRFARKKYKI</sequence>
<feature type="binding site" evidence="11">
    <location>
        <position position="163"/>
    </location>
    <ligand>
        <name>substrate</name>
    </ligand>
</feature>
<dbReference type="PANTHER" id="PTHR43665">
    <property type="entry name" value="ISOPENTENYL-DIPHOSPHATE DELTA-ISOMERASE"/>
    <property type="match status" value="1"/>
</dbReference>
<evidence type="ECO:0000313" key="13">
    <source>
        <dbReference type="EMBL" id="KCZ73188.1"/>
    </source>
</evidence>
<evidence type="ECO:0000313" key="14">
    <source>
        <dbReference type="Proteomes" id="UP000027153"/>
    </source>
</evidence>
<keyword evidence="3 11" id="KW-0285">Flavoprotein</keyword>
<comment type="function">
    <text evidence="11">Involved in the biosynthesis of isoprenoids. Catalyzes the 1,3-allylic rearrangement of the homoallylic substrate isopentenyl (IPP) to its allylic isomer, dimethylallyl diphosphate (DMAPP).</text>
</comment>
<evidence type="ECO:0000256" key="3">
    <source>
        <dbReference type="ARBA" id="ARBA00022630"/>
    </source>
</evidence>
<keyword evidence="5 11" id="KW-0479">Metal-binding</keyword>
<dbReference type="RefSeq" id="WP_048088424.1">
    <property type="nucleotide sequence ID" value="NZ_JMIY01000001.1"/>
</dbReference>
<comment type="cofactor">
    <cofactor evidence="1 11">
        <name>FMN</name>
        <dbReference type="ChEBI" id="CHEBI:58210"/>
    </cofactor>
</comment>
<proteinExistence type="inferred from homology"/>
<keyword evidence="2 11" id="KW-0963">Cytoplasm</keyword>
<dbReference type="Gene3D" id="3.20.20.70">
    <property type="entry name" value="Aldolase class I"/>
    <property type="match status" value="1"/>
</dbReference>
<feature type="binding site" evidence="11">
    <location>
        <begin position="70"/>
        <end position="72"/>
    </location>
    <ligand>
        <name>FMN</name>
        <dbReference type="ChEBI" id="CHEBI:58210"/>
    </ligand>
</feature>
<dbReference type="GO" id="GO:0010181">
    <property type="term" value="F:FMN binding"/>
    <property type="evidence" value="ECO:0007669"/>
    <property type="project" value="UniProtKB-UniRule"/>
</dbReference>
<feature type="binding site" evidence="11">
    <location>
        <position position="129"/>
    </location>
    <ligand>
        <name>FMN</name>
        <dbReference type="ChEBI" id="CHEBI:58210"/>
    </ligand>
</feature>
<feature type="binding site" evidence="11">
    <location>
        <begin position="296"/>
        <end position="297"/>
    </location>
    <ligand>
        <name>FMN</name>
        <dbReference type="ChEBI" id="CHEBI:58210"/>
    </ligand>
</feature>
<feature type="binding site" evidence="11">
    <location>
        <begin position="100"/>
        <end position="102"/>
    </location>
    <ligand>
        <name>substrate</name>
    </ligand>
</feature>
<comment type="similarity">
    <text evidence="11">Belongs to the IPP isomerase type 2 family.</text>
</comment>
<dbReference type="SUPFAM" id="SSF51395">
    <property type="entry name" value="FMN-linked oxidoreductases"/>
    <property type="match status" value="1"/>
</dbReference>
<dbReference type="AlphaFoldDB" id="A0A062V9F5"/>
<keyword evidence="14" id="KW-1185">Reference proteome</keyword>
<keyword evidence="8 11" id="KW-0414">Isoprene biosynthesis</keyword>
<feature type="binding site" evidence="11">
    <location>
        <position position="164"/>
    </location>
    <ligand>
        <name>Mg(2+)</name>
        <dbReference type="ChEBI" id="CHEBI:18420"/>
    </ligand>
</feature>
<evidence type="ECO:0000256" key="7">
    <source>
        <dbReference type="ARBA" id="ARBA00022857"/>
    </source>
</evidence>
<evidence type="ECO:0000256" key="5">
    <source>
        <dbReference type="ARBA" id="ARBA00022723"/>
    </source>
</evidence>
<comment type="cofactor">
    <cofactor evidence="11">
        <name>Mg(2+)</name>
        <dbReference type="ChEBI" id="CHEBI:18420"/>
    </cofactor>
</comment>
<dbReference type="InterPro" id="IPR011179">
    <property type="entry name" value="IPdP_isomerase"/>
</dbReference>
<feature type="binding site" evidence="11">
    <location>
        <begin position="6"/>
        <end position="7"/>
    </location>
    <ligand>
        <name>substrate</name>
    </ligand>
</feature>
<evidence type="ECO:0000256" key="8">
    <source>
        <dbReference type="ARBA" id="ARBA00023229"/>
    </source>
</evidence>
<dbReference type="InterPro" id="IPR000262">
    <property type="entry name" value="FMN-dep_DH"/>
</dbReference>
<dbReference type="NCBIfam" id="TIGR02151">
    <property type="entry name" value="IPP_isom_2"/>
    <property type="match status" value="1"/>
</dbReference>
<dbReference type="GO" id="GO:0008299">
    <property type="term" value="P:isoprenoid biosynthetic process"/>
    <property type="evidence" value="ECO:0007669"/>
    <property type="project" value="UniProtKB-UniRule"/>
</dbReference>
<evidence type="ECO:0000259" key="12">
    <source>
        <dbReference type="Pfam" id="PF01070"/>
    </source>
</evidence>
<comment type="subunit">
    <text evidence="10 11">Homooctamer. Dimer of tetramers.</text>
</comment>
<comment type="caution">
    <text evidence="13">The sequence shown here is derived from an EMBL/GenBank/DDBJ whole genome shotgun (WGS) entry which is preliminary data.</text>
</comment>
<evidence type="ECO:0000256" key="6">
    <source>
        <dbReference type="ARBA" id="ARBA00022842"/>
    </source>
</evidence>
<comment type="cofactor">
    <cofactor evidence="11">
        <name>NADPH</name>
        <dbReference type="ChEBI" id="CHEBI:57783"/>
    </cofactor>
</comment>